<dbReference type="EMBL" id="JARBJD010000414">
    <property type="protein sequence ID" value="KAK2942342.1"/>
    <property type="molecule type" value="Genomic_DNA"/>
</dbReference>
<comment type="caution">
    <text evidence="2">The sequence shown here is derived from an EMBL/GenBank/DDBJ whole genome shotgun (WGS) entry which is preliminary data.</text>
</comment>
<organism evidence="2 3">
    <name type="scientific">Blattamonas nauphoetae</name>
    <dbReference type="NCBI Taxonomy" id="2049346"/>
    <lineage>
        <taxon>Eukaryota</taxon>
        <taxon>Metamonada</taxon>
        <taxon>Preaxostyla</taxon>
        <taxon>Oxymonadida</taxon>
        <taxon>Blattamonas</taxon>
    </lineage>
</organism>
<proteinExistence type="predicted"/>
<keyword evidence="3" id="KW-1185">Reference proteome</keyword>
<evidence type="ECO:0000313" key="2">
    <source>
        <dbReference type="EMBL" id="KAK2942342.1"/>
    </source>
</evidence>
<accession>A0ABQ9WUD8</accession>
<gene>
    <name evidence="2" type="ORF">BLNAU_22729</name>
</gene>
<sequence length="462" mass="53641">MSSKQRSKKEFTIDTTIEELKRQVSQPDAIVNSRIWINIPNLIRDCDLKEERNMHKMERLMQSILHILNECVKNEMSLINRRMLHSSLSTLANSPNLPKAIRVCVGQCLLSLDSFEDGPLVLVETDEFKSMEEVNRLLASENSLMEQSRAKLELEMKKREREQTEAEQRKKIDTEEATRKAEMRIRSAEEGKRIAEERRRQAEEQIGQAQRDKDKLADEVKRTREELRKMRGGMESSERYNERLADEVKRTREELREARGRIEQSESEKREMAVKMERMRTMLRTEWTGTESLQTFDRTAHTLSPTTITQTIAFKEGSTDWRTAYTFPIDEGEWEFKIRYPNQAIGNNMLGFVRFPLVANASQRHIGSLQNGIGSAFNLANGSMYENGTKVKPEGTNSTCLILGETAAIRVNMWTREARLFVYGKEQPWFFTNFPSPLCIGISTGALNQYEQVEVVWLKRLR</sequence>
<evidence type="ECO:0000256" key="1">
    <source>
        <dbReference type="SAM" id="Coils"/>
    </source>
</evidence>
<dbReference type="Proteomes" id="UP001281761">
    <property type="component" value="Unassembled WGS sequence"/>
</dbReference>
<protein>
    <submittedName>
        <fullName evidence="2">Uncharacterized protein</fullName>
    </submittedName>
</protein>
<keyword evidence="1" id="KW-0175">Coiled coil</keyword>
<name>A0ABQ9WUD8_9EUKA</name>
<feature type="coiled-coil region" evidence="1">
    <location>
        <begin position="142"/>
        <end position="282"/>
    </location>
</feature>
<evidence type="ECO:0000313" key="3">
    <source>
        <dbReference type="Proteomes" id="UP001281761"/>
    </source>
</evidence>
<reference evidence="2 3" key="1">
    <citation type="journal article" date="2022" name="bioRxiv">
        <title>Genomics of Preaxostyla Flagellates Illuminates Evolutionary Transitions and the Path Towards Mitochondrial Loss.</title>
        <authorList>
            <person name="Novak L.V.F."/>
            <person name="Treitli S.C."/>
            <person name="Pyrih J."/>
            <person name="Halakuc P."/>
            <person name="Pipaliya S.V."/>
            <person name="Vacek V."/>
            <person name="Brzon O."/>
            <person name="Soukal P."/>
            <person name="Eme L."/>
            <person name="Dacks J.B."/>
            <person name="Karnkowska A."/>
            <person name="Elias M."/>
            <person name="Hampl V."/>
        </authorList>
    </citation>
    <scope>NUCLEOTIDE SEQUENCE [LARGE SCALE GENOMIC DNA]</scope>
    <source>
        <strain evidence="2">NAU3</strain>
        <tissue evidence="2">Gut</tissue>
    </source>
</reference>